<proteinExistence type="predicted"/>
<organism evidence="3 4">
    <name type="scientific">Asanoa hainanensis</name>
    <dbReference type="NCBI Taxonomy" id="560556"/>
    <lineage>
        <taxon>Bacteria</taxon>
        <taxon>Bacillati</taxon>
        <taxon>Actinomycetota</taxon>
        <taxon>Actinomycetes</taxon>
        <taxon>Micromonosporales</taxon>
        <taxon>Micromonosporaceae</taxon>
        <taxon>Asanoa</taxon>
    </lineage>
</organism>
<name>A0A239P6P3_9ACTN</name>
<feature type="chain" id="PRO_5012127814" description="Secreted protein" evidence="2">
    <location>
        <begin position="30"/>
        <end position="168"/>
    </location>
</feature>
<dbReference type="Proteomes" id="UP000198362">
    <property type="component" value="Unassembled WGS sequence"/>
</dbReference>
<dbReference type="OrthoDB" id="9828127at2"/>
<keyword evidence="4" id="KW-1185">Reference proteome</keyword>
<evidence type="ECO:0000313" key="3">
    <source>
        <dbReference type="EMBL" id="SNT62344.1"/>
    </source>
</evidence>
<evidence type="ECO:0000256" key="1">
    <source>
        <dbReference type="SAM" id="MobiDB-lite"/>
    </source>
</evidence>
<protein>
    <recommendedName>
        <fullName evidence="5">Secreted protein</fullName>
    </recommendedName>
</protein>
<evidence type="ECO:0008006" key="5">
    <source>
        <dbReference type="Google" id="ProtNLM"/>
    </source>
</evidence>
<keyword evidence="2" id="KW-0732">Signal</keyword>
<feature type="signal peptide" evidence="2">
    <location>
        <begin position="1"/>
        <end position="29"/>
    </location>
</feature>
<accession>A0A239P6P3</accession>
<dbReference type="RefSeq" id="WP_144022819.1">
    <property type="nucleotide sequence ID" value="NZ_FZPH01000014.1"/>
</dbReference>
<dbReference type="EMBL" id="FZPH01000014">
    <property type="protein sequence ID" value="SNT62344.1"/>
    <property type="molecule type" value="Genomic_DNA"/>
</dbReference>
<feature type="compositionally biased region" description="Basic and acidic residues" evidence="1">
    <location>
        <begin position="55"/>
        <end position="69"/>
    </location>
</feature>
<dbReference type="AlphaFoldDB" id="A0A239P6P3"/>
<reference evidence="3 4" key="1">
    <citation type="submission" date="2017-06" db="EMBL/GenBank/DDBJ databases">
        <authorList>
            <person name="Kim H.J."/>
            <person name="Triplett B.A."/>
        </authorList>
    </citation>
    <scope>NUCLEOTIDE SEQUENCE [LARGE SCALE GENOMIC DNA]</scope>
    <source>
        <strain evidence="3 4">CGMCC 4.5593</strain>
    </source>
</reference>
<sequence length="168" mass="17243">MKAATRNRVLTVSGLVATVLLAFGSFAQAEPEAASVINACVNRKTGDVRIPNPPREAREAGRGCDRGEQRVSWNVQGPPGELGTPGVIADTAPIPANTSDESILAFCPDGTLLSGGGFEVDQGNLSVVASAPVVGPQGGLVAWRASFTNPTDTVGQGTVWAVCFRPAS</sequence>
<evidence type="ECO:0000256" key="2">
    <source>
        <dbReference type="SAM" id="SignalP"/>
    </source>
</evidence>
<evidence type="ECO:0000313" key="4">
    <source>
        <dbReference type="Proteomes" id="UP000198362"/>
    </source>
</evidence>
<feature type="region of interest" description="Disordered" evidence="1">
    <location>
        <begin position="51"/>
        <end position="83"/>
    </location>
</feature>
<gene>
    <name evidence="3" type="ORF">SAMN05421812_11450</name>
</gene>